<dbReference type="InterPro" id="IPR014710">
    <property type="entry name" value="RmlC-like_jellyroll"/>
</dbReference>
<comment type="subcellular location">
    <subcellularLocation>
        <location evidence="1">Membrane</location>
        <topology evidence="1">Multi-pass membrane protein</topology>
    </subcellularLocation>
</comment>
<reference evidence="9" key="2">
    <citation type="submission" date="2021-11" db="EMBL/GenBank/DDBJ databases">
        <authorList>
            <consortium name="Genoscope - CEA"/>
            <person name="William W."/>
        </authorList>
    </citation>
    <scope>NUCLEOTIDE SEQUENCE</scope>
</reference>
<keyword evidence="10" id="KW-1185">Reference proteome</keyword>
<dbReference type="PANTHER" id="PTHR10217:SF435">
    <property type="entry name" value="POTASSIUM VOLTAGE-GATED CHANNEL PROTEIN EAG"/>
    <property type="match status" value="1"/>
</dbReference>
<feature type="compositionally biased region" description="Basic and acidic residues" evidence="5">
    <location>
        <begin position="11"/>
        <end position="24"/>
    </location>
</feature>
<dbReference type="EMBL" id="CAKKNE010000003">
    <property type="protein sequence ID" value="CAH0371184.1"/>
    <property type="molecule type" value="Genomic_DNA"/>
</dbReference>
<reference evidence="8" key="1">
    <citation type="submission" date="2021-01" db="EMBL/GenBank/DDBJ databases">
        <authorList>
            <person name="Corre E."/>
            <person name="Pelletier E."/>
            <person name="Niang G."/>
            <person name="Scheremetjew M."/>
            <person name="Finn R."/>
            <person name="Kale V."/>
            <person name="Holt S."/>
            <person name="Cochrane G."/>
            <person name="Meng A."/>
            <person name="Brown T."/>
            <person name="Cohen L."/>
        </authorList>
    </citation>
    <scope>NUCLEOTIDE SEQUENCE</scope>
    <source>
        <strain evidence="8">CCMP1756</strain>
    </source>
</reference>
<feature type="transmembrane region" description="Helical" evidence="6">
    <location>
        <begin position="232"/>
        <end position="253"/>
    </location>
</feature>
<accession>A0A7S4E7P6</accession>
<evidence type="ECO:0000256" key="1">
    <source>
        <dbReference type="ARBA" id="ARBA00004141"/>
    </source>
</evidence>
<dbReference type="Pfam" id="PF00520">
    <property type="entry name" value="Ion_trans"/>
    <property type="match status" value="1"/>
</dbReference>
<evidence type="ECO:0000313" key="10">
    <source>
        <dbReference type="Proteomes" id="UP000789595"/>
    </source>
</evidence>
<feature type="domain" description="Ion transport" evidence="7">
    <location>
        <begin position="152"/>
        <end position="415"/>
    </location>
</feature>
<feature type="transmembrane region" description="Helical" evidence="6">
    <location>
        <begin position="299"/>
        <end position="321"/>
    </location>
</feature>
<dbReference type="Gene3D" id="1.10.287.70">
    <property type="match status" value="1"/>
</dbReference>
<feature type="compositionally biased region" description="Acidic residues" evidence="5">
    <location>
        <begin position="107"/>
        <end position="121"/>
    </location>
</feature>
<dbReference type="InterPro" id="IPR018490">
    <property type="entry name" value="cNMP-bd_dom_sf"/>
</dbReference>
<feature type="region of interest" description="Disordered" evidence="5">
    <location>
        <begin position="106"/>
        <end position="126"/>
    </location>
</feature>
<feature type="region of interest" description="Disordered" evidence="5">
    <location>
        <begin position="806"/>
        <end position="865"/>
    </location>
</feature>
<dbReference type="Gene3D" id="2.60.120.10">
    <property type="entry name" value="Jelly Rolls"/>
    <property type="match status" value="1"/>
</dbReference>
<evidence type="ECO:0000256" key="5">
    <source>
        <dbReference type="SAM" id="MobiDB-lite"/>
    </source>
</evidence>
<evidence type="ECO:0000256" key="4">
    <source>
        <dbReference type="ARBA" id="ARBA00023136"/>
    </source>
</evidence>
<dbReference type="InterPro" id="IPR050818">
    <property type="entry name" value="KCNH_animal-type"/>
</dbReference>
<evidence type="ECO:0000313" key="9">
    <source>
        <dbReference type="EMBL" id="CAH0371184.1"/>
    </source>
</evidence>
<keyword evidence="4 6" id="KW-0472">Membrane</keyword>
<dbReference type="GO" id="GO:0005886">
    <property type="term" value="C:plasma membrane"/>
    <property type="evidence" value="ECO:0007669"/>
    <property type="project" value="TreeGrafter"/>
</dbReference>
<dbReference type="InterPro" id="IPR005821">
    <property type="entry name" value="Ion_trans_dom"/>
</dbReference>
<dbReference type="Proteomes" id="UP000789595">
    <property type="component" value="Unassembled WGS sequence"/>
</dbReference>
<organism evidence="8">
    <name type="scientific">Pelagomonas calceolata</name>
    <dbReference type="NCBI Taxonomy" id="35677"/>
    <lineage>
        <taxon>Eukaryota</taxon>
        <taxon>Sar</taxon>
        <taxon>Stramenopiles</taxon>
        <taxon>Ochrophyta</taxon>
        <taxon>Pelagophyceae</taxon>
        <taxon>Pelagomonadales</taxon>
        <taxon>Pelagomonadaceae</taxon>
        <taxon>Pelagomonas</taxon>
    </lineage>
</organism>
<dbReference type="EMBL" id="HBIW01012011">
    <property type="protein sequence ID" value="CAE0694860.1"/>
    <property type="molecule type" value="Transcribed_RNA"/>
</dbReference>
<dbReference type="OrthoDB" id="426293at2759"/>
<evidence type="ECO:0000256" key="6">
    <source>
        <dbReference type="SAM" id="Phobius"/>
    </source>
</evidence>
<feature type="compositionally biased region" description="Low complexity" evidence="5">
    <location>
        <begin position="63"/>
        <end position="80"/>
    </location>
</feature>
<dbReference type="GO" id="GO:0005249">
    <property type="term" value="F:voltage-gated potassium channel activity"/>
    <property type="evidence" value="ECO:0007669"/>
    <property type="project" value="TreeGrafter"/>
</dbReference>
<dbReference type="SUPFAM" id="SSF51206">
    <property type="entry name" value="cAMP-binding domain-like"/>
    <property type="match status" value="2"/>
</dbReference>
<evidence type="ECO:0000313" key="8">
    <source>
        <dbReference type="EMBL" id="CAE0694860.1"/>
    </source>
</evidence>
<keyword evidence="3 6" id="KW-1133">Transmembrane helix</keyword>
<evidence type="ECO:0000256" key="3">
    <source>
        <dbReference type="ARBA" id="ARBA00022989"/>
    </source>
</evidence>
<feature type="transmembrane region" description="Helical" evidence="6">
    <location>
        <begin position="189"/>
        <end position="211"/>
    </location>
</feature>
<dbReference type="SUPFAM" id="SSF81324">
    <property type="entry name" value="Voltage-gated potassium channels"/>
    <property type="match status" value="1"/>
</dbReference>
<feature type="region of interest" description="Disordered" evidence="5">
    <location>
        <begin position="1"/>
        <end position="94"/>
    </location>
</feature>
<evidence type="ECO:0000256" key="2">
    <source>
        <dbReference type="ARBA" id="ARBA00022692"/>
    </source>
</evidence>
<proteinExistence type="predicted"/>
<dbReference type="GO" id="GO:0042391">
    <property type="term" value="P:regulation of membrane potential"/>
    <property type="evidence" value="ECO:0007669"/>
    <property type="project" value="TreeGrafter"/>
</dbReference>
<feature type="compositionally biased region" description="Pro residues" evidence="5">
    <location>
        <begin position="828"/>
        <end position="837"/>
    </location>
</feature>
<dbReference type="PANTHER" id="PTHR10217">
    <property type="entry name" value="VOLTAGE AND LIGAND GATED POTASSIUM CHANNEL"/>
    <property type="match status" value="1"/>
</dbReference>
<dbReference type="AlphaFoldDB" id="A0A7S4E7P6"/>
<protein>
    <recommendedName>
        <fullName evidence="7">Ion transport domain-containing protein</fullName>
    </recommendedName>
</protein>
<feature type="transmembrane region" description="Helical" evidence="6">
    <location>
        <begin position="398"/>
        <end position="421"/>
    </location>
</feature>
<evidence type="ECO:0000259" key="7">
    <source>
        <dbReference type="Pfam" id="PF00520"/>
    </source>
</evidence>
<feature type="transmembrane region" description="Helical" evidence="6">
    <location>
        <begin position="150"/>
        <end position="169"/>
    </location>
</feature>
<keyword evidence="2 6" id="KW-0812">Transmembrane</keyword>
<name>A0A7S4E7P6_9STRA</name>
<sequence>MSSPRRPQLKNSKDIKEPPAERFLRALSGDLSESPAVSPDSKGPTPQGSNPARWDRRSYGENATSSSRRSAGSRTPSSGRLSTASSRRPSMARLERQKSIHTLVQEQLEEEDENEDDEDPDPASWGHQIQGFTEDYHHRIVMHPSAPWRVNWDIFMLGMIVYVMLVAPFELTFISERMYKNNSNITLFVINRFVDFLFVVDFVMQFLTAYVDEKGQWVKHLLFDDQGVWKKSITCNYLTSWFFIDLISIFPWWCLDVRQGGFLRLVRLARLFKLLRVVKSPRIVARVMKHLSISTRSQTVCTYIALLLFTIHLSACGLRLITGMAMENRQADNCYKEEDSPNVDGVDGFGPDEDCPNTYLTHQNTWRDGVWAQYTSAVVWSFTAMNGEAVFVNHAEGVLGFVMMLVGCIMIAFLLGDLANVMSNMDPVKNMHKQTLDSLNDYMHAAGYSRETRIQLREYVMLSEPIFRYNYYNQLLDRLSPSLQALVAKKDYGKIIDKIPFFAYACHKFYDINPGDIVRARAKRIKGKTGFEWSDRRAVVVAVTPELKFDLKYIDLPGEPVERDVKFSRLQLDEYLLGEGPYQISISERVQRLPFQKNLIMFKIARSLRMQLRMDGEAVVFSNVSINDVLYAVKSGSVLLFGHDPFKPYKLKRVGEKGFFGDDIAMLISSVSDKPNKFVTRKYSAHCTRITHVYTLQALDFHSILIDKDQFPTFRKYVARYGIWTRLRYEILDVVKRKREDDRRRAGAYTAVPGAHHQKFFDAANVTRSPKKGMDLFKTVQEGARGFQSTVEKTVKQTVEGARGVVRSVDRSASAPSVTASERRITTSPPPPPPPTPEETSITGRSSPSSIQSEDDGFADRGDNA</sequence>
<gene>
    <name evidence="8" type="ORF">PCAL00307_LOCUS10296</name>
    <name evidence="9" type="ORF">PECAL_3P11140</name>
</gene>